<name>A0ABR2QMI0_9ROSI</name>
<keyword evidence="2" id="KW-1185">Reference proteome</keyword>
<gene>
    <name evidence="1" type="ORF">V6N11_024566</name>
</gene>
<dbReference type="EMBL" id="JBBPBN010000035">
    <property type="protein sequence ID" value="KAK9001868.1"/>
    <property type="molecule type" value="Genomic_DNA"/>
</dbReference>
<evidence type="ECO:0000313" key="2">
    <source>
        <dbReference type="Proteomes" id="UP001396334"/>
    </source>
</evidence>
<accession>A0ABR2QMI0</accession>
<comment type="caution">
    <text evidence="1">The sequence shown here is derived from an EMBL/GenBank/DDBJ whole genome shotgun (WGS) entry which is preliminary data.</text>
</comment>
<proteinExistence type="predicted"/>
<protein>
    <submittedName>
        <fullName evidence="1">Uncharacterized protein</fullName>
    </submittedName>
</protein>
<sequence>MGDLETTQEMRIGSFAKRVFVVNDVDVDVCFCHVFCYPECWDPEAICLGRRDEIASSILLVVDFGGWYRLDTKSSDDASSNMIRYTKVSLSKDVIVPYTHPYVAAFREP</sequence>
<reference evidence="1 2" key="1">
    <citation type="journal article" date="2024" name="G3 (Bethesda)">
        <title>Genome assembly of Hibiscus sabdariffa L. provides insights into metabolisms of medicinal natural products.</title>
        <authorList>
            <person name="Kim T."/>
        </authorList>
    </citation>
    <scope>NUCLEOTIDE SEQUENCE [LARGE SCALE GENOMIC DNA]</scope>
    <source>
        <strain evidence="1">TK-2024</strain>
        <tissue evidence="1">Old leaves</tissue>
    </source>
</reference>
<evidence type="ECO:0000313" key="1">
    <source>
        <dbReference type="EMBL" id="KAK9001868.1"/>
    </source>
</evidence>
<dbReference type="Proteomes" id="UP001396334">
    <property type="component" value="Unassembled WGS sequence"/>
</dbReference>
<organism evidence="1 2">
    <name type="scientific">Hibiscus sabdariffa</name>
    <name type="common">roselle</name>
    <dbReference type="NCBI Taxonomy" id="183260"/>
    <lineage>
        <taxon>Eukaryota</taxon>
        <taxon>Viridiplantae</taxon>
        <taxon>Streptophyta</taxon>
        <taxon>Embryophyta</taxon>
        <taxon>Tracheophyta</taxon>
        <taxon>Spermatophyta</taxon>
        <taxon>Magnoliopsida</taxon>
        <taxon>eudicotyledons</taxon>
        <taxon>Gunneridae</taxon>
        <taxon>Pentapetalae</taxon>
        <taxon>rosids</taxon>
        <taxon>malvids</taxon>
        <taxon>Malvales</taxon>
        <taxon>Malvaceae</taxon>
        <taxon>Malvoideae</taxon>
        <taxon>Hibiscus</taxon>
    </lineage>
</organism>